<dbReference type="InterPro" id="IPR003709">
    <property type="entry name" value="VanY-like_core_dom"/>
</dbReference>
<dbReference type="Proteomes" id="UP000565724">
    <property type="component" value="Unassembled WGS sequence"/>
</dbReference>
<feature type="compositionally biased region" description="Pro residues" evidence="1">
    <location>
        <begin position="396"/>
        <end position="410"/>
    </location>
</feature>
<dbReference type="InterPro" id="IPR052179">
    <property type="entry name" value="DD-CPase-like"/>
</dbReference>
<organism evidence="3 4">
    <name type="scientific">Cellulomonas humilata</name>
    <dbReference type="NCBI Taxonomy" id="144055"/>
    <lineage>
        <taxon>Bacteria</taxon>
        <taxon>Bacillati</taxon>
        <taxon>Actinomycetota</taxon>
        <taxon>Actinomycetes</taxon>
        <taxon>Micrococcales</taxon>
        <taxon>Cellulomonadaceae</taxon>
        <taxon>Cellulomonas</taxon>
    </lineage>
</organism>
<evidence type="ECO:0000313" key="3">
    <source>
        <dbReference type="EMBL" id="NUU15770.1"/>
    </source>
</evidence>
<evidence type="ECO:0000256" key="1">
    <source>
        <dbReference type="SAM" id="MobiDB-lite"/>
    </source>
</evidence>
<dbReference type="AlphaFoldDB" id="A0A7Y5ZXE9"/>
<protein>
    <recommendedName>
        <fullName evidence="2">D-alanyl-D-alanine carboxypeptidase-like core domain-containing protein</fullName>
    </recommendedName>
</protein>
<dbReference type="PANTHER" id="PTHR34385">
    <property type="entry name" value="D-ALANYL-D-ALANINE CARBOXYPEPTIDASE"/>
    <property type="match status" value="1"/>
</dbReference>
<feature type="compositionally biased region" description="Low complexity" evidence="1">
    <location>
        <begin position="411"/>
        <end position="422"/>
    </location>
</feature>
<feature type="region of interest" description="Disordered" evidence="1">
    <location>
        <begin position="355"/>
        <end position="422"/>
    </location>
</feature>
<dbReference type="InterPro" id="IPR009045">
    <property type="entry name" value="Zn_M74/Hedgehog-like"/>
</dbReference>
<dbReference type="Pfam" id="PF02557">
    <property type="entry name" value="VanY"/>
    <property type="match status" value="1"/>
</dbReference>
<dbReference type="SUPFAM" id="SSF55166">
    <property type="entry name" value="Hedgehog/DD-peptidase"/>
    <property type="match status" value="1"/>
</dbReference>
<proteinExistence type="predicted"/>
<comment type="caution">
    <text evidence="3">The sequence shown here is derived from an EMBL/GenBank/DDBJ whole genome shotgun (WGS) entry which is preliminary data.</text>
</comment>
<keyword evidence="4" id="KW-1185">Reference proteome</keyword>
<evidence type="ECO:0000313" key="4">
    <source>
        <dbReference type="Proteomes" id="UP000565724"/>
    </source>
</evidence>
<name>A0A7Y5ZXE9_9CELL</name>
<feature type="compositionally biased region" description="Pro residues" evidence="1">
    <location>
        <begin position="374"/>
        <end position="387"/>
    </location>
</feature>
<accession>A0A7Y5ZXE9</accession>
<feature type="region of interest" description="Disordered" evidence="1">
    <location>
        <begin position="18"/>
        <end position="37"/>
    </location>
</feature>
<sequence length="422" mass="43071">MVVLTAVLAAPPIDTSHSADVAGAAAGGEGSFSREPTGPAYTQALTRLDDRVAAMEAAIVTLVGYPLVDATKAASRTLFRPDLADATAAPVTSGLTAEQLPDRVLGARQLVASGDVATAARVVEDVETDVLLVALDLGDQAAQNVAMTRLLVSADPQVALLDAAVGATHAAAEVRDVVAAATSAVQARDAAAGITVAAQQIAVTGDEDAKAAVAKVAEQARSTDGYTNGNIPLKVLCAVAFAPSQHLRCDAAEALARLNAAYRADFGHDLRITGSYRTLEEQVSTRAAKGTMAAVPGTSNHGWGLAIDLDQANGYRSTQYLWLKANAMAYGWHHPTYMDEGGRGPHEPWHWEFGTSDDAGTGTSVPITVGVPAPTTPPPTAPAPPVVEQPAVAPAEPAPTPSATPAPTPSSSPTASTEPPAP</sequence>
<dbReference type="GO" id="GO:0008233">
    <property type="term" value="F:peptidase activity"/>
    <property type="evidence" value="ECO:0007669"/>
    <property type="project" value="InterPro"/>
</dbReference>
<dbReference type="Gene3D" id="3.30.1380.10">
    <property type="match status" value="1"/>
</dbReference>
<dbReference type="CDD" id="cd14814">
    <property type="entry name" value="Peptidase_M15"/>
    <property type="match status" value="1"/>
</dbReference>
<dbReference type="GO" id="GO:0006508">
    <property type="term" value="P:proteolysis"/>
    <property type="evidence" value="ECO:0007669"/>
    <property type="project" value="InterPro"/>
</dbReference>
<dbReference type="EMBL" id="JABMCI010000034">
    <property type="protein sequence ID" value="NUU15770.1"/>
    <property type="molecule type" value="Genomic_DNA"/>
</dbReference>
<feature type="domain" description="D-alanyl-D-alanine carboxypeptidase-like core" evidence="2">
    <location>
        <begin position="246"/>
        <end position="353"/>
    </location>
</feature>
<dbReference type="RefSeq" id="WP_175345681.1">
    <property type="nucleotide sequence ID" value="NZ_JABMCI010000034.1"/>
</dbReference>
<reference evidence="3 4" key="1">
    <citation type="submission" date="2020-05" db="EMBL/GenBank/DDBJ databases">
        <title>Genome Sequencing of Type Strains.</title>
        <authorList>
            <person name="Lemaire J.F."/>
            <person name="Inderbitzin P."/>
            <person name="Gregorio O.A."/>
            <person name="Collins S.B."/>
            <person name="Wespe N."/>
            <person name="Knight-Connoni V."/>
        </authorList>
    </citation>
    <scope>NUCLEOTIDE SEQUENCE [LARGE SCALE GENOMIC DNA]</scope>
    <source>
        <strain evidence="3 4">ATCC 25174</strain>
    </source>
</reference>
<gene>
    <name evidence="3" type="ORF">HP550_00710</name>
</gene>
<evidence type="ECO:0000259" key="2">
    <source>
        <dbReference type="Pfam" id="PF02557"/>
    </source>
</evidence>
<dbReference type="PANTHER" id="PTHR34385:SF1">
    <property type="entry name" value="PEPTIDOGLYCAN L-ALANYL-D-GLUTAMATE ENDOPEPTIDASE CWLK"/>
    <property type="match status" value="1"/>
</dbReference>